<feature type="non-terminal residue" evidence="1">
    <location>
        <position position="103"/>
    </location>
</feature>
<dbReference type="Proteomes" id="UP000789342">
    <property type="component" value="Unassembled WGS sequence"/>
</dbReference>
<sequence length="103" mass="11856">METVVQHFQHTGEHVSGFVKYVSSSSNNGEKRQSLMESTLNASLVNGPHTLERIDIDPRDFNTPDNWIPRHQYFITPTPLHYVRNHGSVPKLHWDTHRLVVDG</sequence>
<dbReference type="SUPFAM" id="SSF56524">
    <property type="entry name" value="Oxidoreductase molybdopterin-binding domain"/>
    <property type="match status" value="1"/>
</dbReference>
<evidence type="ECO:0000313" key="1">
    <source>
        <dbReference type="EMBL" id="CAG8766437.1"/>
    </source>
</evidence>
<dbReference type="InterPro" id="IPR036374">
    <property type="entry name" value="OxRdtase_Mopterin-bd_sf"/>
</dbReference>
<gene>
    <name evidence="1" type="ORF">AMORRO_LOCUS16307</name>
</gene>
<name>A0A9N9J6U8_9GLOM</name>
<comment type="caution">
    <text evidence="1">The sequence shown here is derived from an EMBL/GenBank/DDBJ whole genome shotgun (WGS) entry which is preliminary data.</text>
</comment>
<dbReference type="EMBL" id="CAJVPV010043836">
    <property type="protein sequence ID" value="CAG8766437.1"/>
    <property type="molecule type" value="Genomic_DNA"/>
</dbReference>
<protein>
    <submittedName>
        <fullName evidence="1">4742_t:CDS:1</fullName>
    </submittedName>
</protein>
<dbReference type="Gene3D" id="3.90.420.10">
    <property type="entry name" value="Oxidoreductase, molybdopterin-binding domain"/>
    <property type="match status" value="1"/>
</dbReference>
<reference evidence="1" key="1">
    <citation type="submission" date="2021-06" db="EMBL/GenBank/DDBJ databases">
        <authorList>
            <person name="Kallberg Y."/>
            <person name="Tangrot J."/>
            <person name="Rosling A."/>
        </authorList>
    </citation>
    <scope>NUCLEOTIDE SEQUENCE</scope>
    <source>
        <strain evidence="1">CL551</strain>
    </source>
</reference>
<dbReference type="AlphaFoldDB" id="A0A9N9J6U8"/>
<organism evidence="1 2">
    <name type="scientific">Acaulospora morrowiae</name>
    <dbReference type="NCBI Taxonomy" id="94023"/>
    <lineage>
        <taxon>Eukaryota</taxon>
        <taxon>Fungi</taxon>
        <taxon>Fungi incertae sedis</taxon>
        <taxon>Mucoromycota</taxon>
        <taxon>Glomeromycotina</taxon>
        <taxon>Glomeromycetes</taxon>
        <taxon>Diversisporales</taxon>
        <taxon>Acaulosporaceae</taxon>
        <taxon>Acaulospora</taxon>
    </lineage>
</organism>
<dbReference type="OrthoDB" id="432685at2759"/>
<accession>A0A9N9J6U8</accession>
<keyword evidence="2" id="KW-1185">Reference proteome</keyword>
<proteinExistence type="predicted"/>
<evidence type="ECO:0000313" key="2">
    <source>
        <dbReference type="Proteomes" id="UP000789342"/>
    </source>
</evidence>